<accession>A0A5H2XSS4</accession>
<dbReference type="AlphaFoldDB" id="A0A5H2XSS4"/>
<proteinExistence type="predicted"/>
<name>A0A5H2XSS4_PRUDU</name>
<reference evidence="1" key="1">
    <citation type="journal article" date="2019" name="Science">
        <title>Mutation of a bHLH transcription factor allowed almond domestication.</title>
        <authorList>
            <person name="Sanchez-Perez R."/>
            <person name="Pavan S."/>
            <person name="Mazzeo R."/>
            <person name="Moldovan C."/>
            <person name="Aiese Cigliano R."/>
            <person name="Del Cueto J."/>
            <person name="Ricciardi F."/>
            <person name="Lotti C."/>
            <person name="Ricciardi L."/>
            <person name="Dicenta F."/>
            <person name="Lopez-Marques R.L."/>
            <person name="Lindberg Moller B."/>
        </authorList>
    </citation>
    <scope>NUCLEOTIDE SEQUENCE</scope>
</reference>
<keyword evidence="1" id="KW-0418">Kinase</keyword>
<dbReference type="EMBL" id="AP021119">
    <property type="protein sequence ID" value="BBN69155.1"/>
    <property type="molecule type" value="Genomic_DNA"/>
</dbReference>
<organism evidence="1">
    <name type="scientific">Prunus dulcis</name>
    <name type="common">Almond</name>
    <name type="synonym">Amygdalus dulcis</name>
    <dbReference type="NCBI Taxonomy" id="3755"/>
    <lineage>
        <taxon>Eukaryota</taxon>
        <taxon>Viridiplantae</taxon>
        <taxon>Streptophyta</taxon>
        <taxon>Embryophyta</taxon>
        <taxon>Tracheophyta</taxon>
        <taxon>Spermatophyta</taxon>
        <taxon>Magnoliopsida</taxon>
        <taxon>eudicotyledons</taxon>
        <taxon>Gunneridae</taxon>
        <taxon>Pentapetalae</taxon>
        <taxon>rosids</taxon>
        <taxon>fabids</taxon>
        <taxon>Rosales</taxon>
        <taxon>Rosaceae</taxon>
        <taxon>Amygdaloideae</taxon>
        <taxon>Amygdaleae</taxon>
        <taxon>Prunus</taxon>
    </lineage>
</organism>
<keyword evidence="1" id="KW-0808">Transferase</keyword>
<gene>
    <name evidence="1" type="ORF">Prudu_782S000100</name>
</gene>
<evidence type="ECO:0000313" key="1">
    <source>
        <dbReference type="EMBL" id="BBN69155.1"/>
    </source>
</evidence>
<protein>
    <submittedName>
        <fullName evidence="1">Protein kinase family protein</fullName>
    </submittedName>
</protein>
<sequence>MKEVKPKPETLACKYPSVEMPLALTNFLRVEIFHSSCNLKHQINCNRKRKWKSFSWATNLFDVAAEVSAHQFHNEKTLFLFLIRKPAKEVHYVGVGQR</sequence>
<dbReference type="GO" id="GO:0016301">
    <property type="term" value="F:kinase activity"/>
    <property type="evidence" value="ECO:0007669"/>
    <property type="project" value="UniProtKB-KW"/>
</dbReference>